<dbReference type="GO" id="GO:0015807">
    <property type="term" value="P:L-amino acid transport"/>
    <property type="evidence" value="ECO:0007669"/>
    <property type="project" value="TreeGrafter"/>
</dbReference>
<dbReference type="GO" id="GO:0015658">
    <property type="term" value="F:branched-chain amino acid transmembrane transporter activity"/>
    <property type="evidence" value="ECO:0007669"/>
    <property type="project" value="TreeGrafter"/>
</dbReference>
<dbReference type="InterPro" id="IPR052156">
    <property type="entry name" value="BCAA_Transport_ATP-bd_LivF"/>
</dbReference>
<dbReference type="CDD" id="cd03224">
    <property type="entry name" value="ABC_TM1139_LivF_branched"/>
    <property type="match status" value="1"/>
</dbReference>
<dbReference type="InterPro" id="IPR003593">
    <property type="entry name" value="AAA+_ATPase"/>
</dbReference>
<organism evidence="7 8">
    <name type="scientific">Acidisoma cellulosilyticum</name>
    <dbReference type="NCBI Taxonomy" id="2802395"/>
    <lineage>
        <taxon>Bacteria</taxon>
        <taxon>Pseudomonadati</taxon>
        <taxon>Pseudomonadota</taxon>
        <taxon>Alphaproteobacteria</taxon>
        <taxon>Acetobacterales</taxon>
        <taxon>Acidocellaceae</taxon>
        <taxon>Acidisoma</taxon>
    </lineage>
</organism>
<sequence>MSLLELRDVTAGYGAKLVISDVSLTLAAGEIVALLGHNGAGKTTTLKTIMGLLPARSGAVSLMDQDVSSLATPGRIKLGLRLLPEGRGIFPDLSVADNIEAVAAQNCKGGDLFGPAEVYQLLPVLDERRTTIAGTMSGGQQQMLALSLALLGRPHCLMLDEPSIGLAPNLVERMFDQLRSLSRSHGLGTLLVEQNVAAAMRVADRVIIMNSGKIVFSGTPDGARAAGVWHYF</sequence>
<feature type="domain" description="ABC transporter" evidence="6">
    <location>
        <begin position="4"/>
        <end position="232"/>
    </location>
</feature>
<dbReference type="AlphaFoldDB" id="A0A964E638"/>
<keyword evidence="3" id="KW-0547">Nucleotide-binding</keyword>
<keyword evidence="8" id="KW-1185">Reference proteome</keyword>
<evidence type="ECO:0000259" key="6">
    <source>
        <dbReference type="PROSITE" id="PS50893"/>
    </source>
</evidence>
<dbReference type="EMBL" id="JAESVA010000011">
    <property type="protein sequence ID" value="MCB8883097.1"/>
    <property type="molecule type" value="Genomic_DNA"/>
</dbReference>
<evidence type="ECO:0000256" key="4">
    <source>
        <dbReference type="ARBA" id="ARBA00022840"/>
    </source>
</evidence>
<gene>
    <name evidence="7" type="ORF">ACELLULO517_22805</name>
</gene>
<accession>A0A964E638</accession>
<dbReference type="Gene3D" id="3.40.50.300">
    <property type="entry name" value="P-loop containing nucleotide triphosphate hydrolases"/>
    <property type="match status" value="1"/>
</dbReference>
<dbReference type="InterPro" id="IPR003439">
    <property type="entry name" value="ABC_transporter-like_ATP-bd"/>
</dbReference>
<protein>
    <submittedName>
        <fullName evidence="7">ABC transporter ATP-binding protein</fullName>
    </submittedName>
</protein>
<evidence type="ECO:0000313" key="8">
    <source>
        <dbReference type="Proteomes" id="UP000721844"/>
    </source>
</evidence>
<evidence type="ECO:0000256" key="5">
    <source>
        <dbReference type="ARBA" id="ARBA00022970"/>
    </source>
</evidence>
<keyword evidence="2" id="KW-0813">Transport</keyword>
<comment type="similarity">
    <text evidence="1">Belongs to the ABC transporter superfamily.</text>
</comment>
<proteinExistence type="inferred from homology"/>
<comment type="caution">
    <text evidence="7">The sequence shown here is derived from an EMBL/GenBank/DDBJ whole genome shotgun (WGS) entry which is preliminary data.</text>
</comment>
<reference evidence="7 8" key="1">
    <citation type="journal article" date="2021" name="Microorganisms">
        <title>Acidisoma silvae sp. nov. and Acidisomacellulosilytica sp. nov., Two Acidophilic Bacteria Isolated from Decaying Wood, Hydrolyzing Cellulose and Producing Poly-3-hydroxybutyrate.</title>
        <authorList>
            <person name="Mieszkin S."/>
            <person name="Pouder E."/>
            <person name="Uroz S."/>
            <person name="Simon-Colin C."/>
            <person name="Alain K."/>
        </authorList>
    </citation>
    <scope>NUCLEOTIDE SEQUENCE [LARGE SCALE GENOMIC DNA]</scope>
    <source>
        <strain evidence="7 8">HW T5.17</strain>
    </source>
</reference>
<dbReference type="PROSITE" id="PS50893">
    <property type="entry name" value="ABC_TRANSPORTER_2"/>
    <property type="match status" value="1"/>
</dbReference>
<evidence type="ECO:0000256" key="1">
    <source>
        <dbReference type="ARBA" id="ARBA00005417"/>
    </source>
</evidence>
<name>A0A964E638_9PROT</name>
<evidence type="ECO:0000256" key="3">
    <source>
        <dbReference type="ARBA" id="ARBA00022741"/>
    </source>
</evidence>
<dbReference type="GO" id="GO:0005524">
    <property type="term" value="F:ATP binding"/>
    <property type="evidence" value="ECO:0007669"/>
    <property type="project" value="UniProtKB-KW"/>
</dbReference>
<dbReference type="GO" id="GO:0016887">
    <property type="term" value="F:ATP hydrolysis activity"/>
    <property type="evidence" value="ECO:0007669"/>
    <property type="project" value="InterPro"/>
</dbReference>
<dbReference type="InterPro" id="IPR027417">
    <property type="entry name" value="P-loop_NTPase"/>
</dbReference>
<dbReference type="SMART" id="SM00382">
    <property type="entry name" value="AAA"/>
    <property type="match status" value="1"/>
</dbReference>
<dbReference type="PANTHER" id="PTHR43820">
    <property type="entry name" value="HIGH-AFFINITY BRANCHED-CHAIN AMINO ACID TRANSPORT ATP-BINDING PROTEIN LIVF"/>
    <property type="match status" value="1"/>
</dbReference>
<dbReference type="PANTHER" id="PTHR43820:SF4">
    <property type="entry name" value="HIGH-AFFINITY BRANCHED-CHAIN AMINO ACID TRANSPORT ATP-BINDING PROTEIN LIVF"/>
    <property type="match status" value="1"/>
</dbReference>
<keyword evidence="4 7" id="KW-0067">ATP-binding</keyword>
<dbReference type="Proteomes" id="UP000721844">
    <property type="component" value="Unassembled WGS sequence"/>
</dbReference>
<evidence type="ECO:0000313" key="7">
    <source>
        <dbReference type="EMBL" id="MCB8883097.1"/>
    </source>
</evidence>
<keyword evidence="5" id="KW-0029">Amino-acid transport</keyword>
<dbReference type="PROSITE" id="PS00211">
    <property type="entry name" value="ABC_TRANSPORTER_1"/>
    <property type="match status" value="1"/>
</dbReference>
<evidence type="ECO:0000256" key="2">
    <source>
        <dbReference type="ARBA" id="ARBA00022448"/>
    </source>
</evidence>
<dbReference type="InterPro" id="IPR017871">
    <property type="entry name" value="ABC_transporter-like_CS"/>
</dbReference>
<dbReference type="Pfam" id="PF00005">
    <property type="entry name" value="ABC_tran"/>
    <property type="match status" value="1"/>
</dbReference>
<dbReference type="SUPFAM" id="SSF52540">
    <property type="entry name" value="P-loop containing nucleoside triphosphate hydrolases"/>
    <property type="match status" value="1"/>
</dbReference>
<dbReference type="RefSeq" id="WP_227309754.1">
    <property type="nucleotide sequence ID" value="NZ_JAESVA010000011.1"/>
</dbReference>